<dbReference type="WBParaSite" id="GPLIN_000486300">
    <property type="protein sequence ID" value="GPLIN_000486300"/>
    <property type="gene ID" value="GPLIN_000486300"/>
</dbReference>
<name>A0A183BW74_GLOPA</name>
<keyword evidence="1" id="KW-1185">Reference proteome</keyword>
<proteinExistence type="predicted"/>
<reference evidence="1" key="1">
    <citation type="submission" date="2014-05" db="EMBL/GenBank/DDBJ databases">
        <title>The genome and life-stage specific transcriptomes of Globodera pallida elucidate key aspects of plant parasitism by a cyst nematode.</title>
        <authorList>
            <person name="Cotton J.A."/>
            <person name="Lilley C.J."/>
            <person name="Jones L.M."/>
            <person name="Kikuchi T."/>
            <person name="Reid A.J."/>
            <person name="Thorpe P."/>
            <person name="Tsai I.J."/>
            <person name="Beasley H."/>
            <person name="Blok V."/>
            <person name="Cock P.J.A."/>
            <person name="Van den Akker S.E."/>
            <person name="Holroyd N."/>
            <person name="Hunt M."/>
            <person name="Mantelin S."/>
            <person name="Naghra H."/>
            <person name="Pain A."/>
            <person name="Palomares-Rius J.E."/>
            <person name="Zarowiecki M."/>
            <person name="Berriman M."/>
            <person name="Jones J.T."/>
            <person name="Urwin P.E."/>
        </authorList>
    </citation>
    <scope>NUCLEOTIDE SEQUENCE [LARGE SCALE GENOMIC DNA]</scope>
    <source>
        <strain evidence="1">Lindley</strain>
    </source>
</reference>
<organism evidence="1 2">
    <name type="scientific">Globodera pallida</name>
    <name type="common">Potato cyst nematode worm</name>
    <name type="synonym">Heterodera pallida</name>
    <dbReference type="NCBI Taxonomy" id="36090"/>
    <lineage>
        <taxon>Eukaryota</taxon>
        <taxon>Metazoa</taxon>
        <taxon>Ecdysozoa</taxon>
        <taxon>Nematoda</taxon>
        <taxon>Chromadorea</taxon>
        <taxon>Rhabditida</taxon>
        <taxon>Tylenchina</taxon>
        <taxon>Tylenchomorpha</taxon>
        <taxon>Tylenchoidea</taxon>
        <taxon>Heteroderidae</taxon>
        <taxon>Heteroderinae</taxon>
        <taxon>Globodera</taxon>
    </lineage>
</organism>
<dbReference type="Proteomes" id="UP000050741">
    <property type="component" value="Unassembled WGS sequence"/>
</dbReference>
<reference evidence="2" key="2">
    <citation type="submission" date="2016-06" db="UniProtKB">
        <authorList>
            <consortium name="WormBaseParasite"/>
        </authorList>
    </citation>
    <scope>IDENTIFICATION</scope>
</reference>
<evidence type="ECO:0000313" key="2">
    <source>
        <dbReference type="WBParaSite" id="GPLIN_000486300"/>
    </source>
</evidence>
<accession>A0A183BW74</accession>
<evidence type="ECO:0000313" key="1">
    <source>
        <dbReference type="Proteomes" id="UP000050741"/>
    </source>
</evidence>
<sequence>MDMPKRRNPTTTRSRTTPCAAVCLSAGEKHAKWECKLKWKRERPNVKDFWKMTNCRHHRRDLEEEAQAPPKVVAERYACMNMTCLCPYLGGTSSGPDHCEYGGGASSNKNWTNSL</sequence>
<protein>
    <submittedName>
        <fullName evidence="2">Uncharacterized protein</fullName>
    </submittedName>
</protein>
<dbReference type="AlphaFoldDB" id="A0A183BW74"/>